<sequence>MASTPSLLPSMSSSSSISSSKRPKPVQRRRPASPPSMYVAYSENAGKKAPRPLPERKPKNKDPKASRDLTASDPTLSRTTTSNASIKSGSNKSRSLFTNLSGGLRRKTSNSSHLSVPRPPPPQQRATDPFETYSRHVRPQASQSSLSSGYPYSGRPQTSESSLPSMSVFTRSSSRPSTAGSAWSRSDYSSRPSTAQSAASVMLPTPPEEERRRRQLTKANRVLGNSDQSDDFASPPMMRPTPIVVMPGDAYRGLSTLQPAVEEPGSLTPTNSHYGEDPYEAFERASYSSSIRLSPMLFNTPNPLPVPADPPSPIAVVAYLEDSSDSDGDVIHEVPVVPKVAAEAPAVATVAAVAITATSPATPTFATARPRESYKRHSKSHSHSLGHLQKPPRTTMKMRPDTPFADYHTDDGYATDTGTTRIKDGTQVYGAYMTDNMEYLAMVKRDAAVIRHEKRQNWSGEWNQDDMQEVIQKLRCLR</sequence>
<feature type="compositionally biased region" description="Polar residues" evidence="1">
    <location>
        <begin position="72"/>
        <end position="101"/>
    </location>
</feature>
<evidence type="ECO:0000313" key="2">
    <source>
        <dbReference type="EMBL" id="TRM70232.1"/>
    </source>
</evidence>
<dbReference type="EMBL" id="VDMD01000001">
    <property type="protein sequence ID" value="TRM70232.1"/>
    <property type="molecule type" value="Genomic_DNA"/>
</dbReference>
<protein>
    <submittedName>
        <fullName evidence="2">Uncharacterized protein</fullName>
    </submittedName>
</protein>
<dbReference type="OrthoDB" id="3010838at2759"/>
<reference evidence="2 3" key="1">
    <citation type="journal article" date="2019" name="New Phytol.">
        <title>Comparative genomics reveals unique wood-decay strategies and fruiting body development in the Schizophyllaceae.</title>
        <authorList>
            <person name="Almasi E."/>
            <person name="Sahu N."/>
            <person name="Krizsan K."/>
            <person name="Balint B."/>
            <person name="Kovacs G.M."/>
            <person name="Kiss B."/>
            <person name="Cseklye J."/>
            <person name="Drula E."/>
            <person name="Henrissat B."/>
            <person name="Nagy I."/>
            <person name="Chovatia M."/>
            <person name="Adam C."/>
            <person name="LaButti K."/>
            <person name="Lipzen A."/>
            <person name="Riley R."/>
            <person name="Grigoriev I.V."/>
            <person name="Nagy L.G."/>
        </authorList>
    </citation>
    <scope>NUCLEOTIDE SEQUENCE [LARGE SCALE GENOMIC DNA]</scope>
    <source>
        <strain evidence="2 3">NL-1724</strain>
    </source>
</reference>
<keyword evidence="3" id="KW-1185">Reference proteome</keyword>
<organism evidence="2 3">
    <name type="scientific">Schizophyllum amplum</name>
    <dbReference type="NCBI Taxonomy" id="97359"/>
    <lineage>
        <taxon>Eukaryota</taxon>
        <taxon>Fungi</taxon>
        <taxon>Dikarya</taxon>
        <taxon>Basidiomycota</taxon>
        <taxon>Agaricomycotina</taxon>
        <taxon>Agaricomycetes</taxon>
        <taxon>Agaricomycetidae</taxon>
        <taxon>Agaricales</taxon>
        <taxon>Schizophyllaceae</taxon>
        <taxon>Schizophyllum</taxon>
    </lineage>
</organism>
<gene>
    <name evidence="2" type="ORF">BD626DRAFT_563895</name>
</gene>
<evidence type="ECO:0000256" key="1">
    <source>
        <dbReference type="SAM" id="MobiDB-lite"/>
    </source>
</evidence>
<feature type="compositionally biased region" description="Polar residues" evidence="1">
    <location>
        <begin position="156"/>
        <end position="199"/>
    </location>
</feature>
<feature type="compositionally biased region" description="Low complexity" evidence="1">
    <location>
        <begin position="1"/>
        <end position="20"/>
    </location>
</feature>
<proteinExistence type="predicted"/>
<feature type="compositionally biased region" description="Basic and acidic residues" evidence="1">
    <location>
        <begin position="53"/>
        <end position="67"/>
    </location>
</feature>
<dbReference type="Proteomes" id="UP000320762">
    <property type="component" value="Unassembled WGS sequence"/>
</dbReference>
<feature type="region of interest" description="Disordered" evidence="1">
    <location>
        <begin position="1"/>
        <end position="237"/>
    </location>
</feature>
<comment type="caution">
    <text evidence="2">The sequence shown here is derived from an EMBL/GenBank/DDBJ whole genome shotgun (WGS) entry which is preliminary data.</text>
</comment>
<feature type="compositionally biased region" description="Low complexity" evidence="1">
    <location>
        <begin position="139"/>
        <end position="155"/>
    </location>
</feature>
<dbReference type="AlphaFoldDB" id="A0A550CZL4"/>
<feature type="region of interest" description="Disordered" evidence="1">
    <location>
        <begin position="367"/>
        <end position="419"/>
    </location>
</feature>
<name>A0A550CZL4_9AGAR</name>
<feature type="compositionally biased region" description="Basic residues" evidence="1">
    <location>
        <begin position="21"/>
        <end position="31"/>
    </location>
</feature>
<accession>A0A550CZL4</accession>
<evidence type="ECO:0000313" key="3">
    <source>
        <dbReference type="Proteomes" id="UP000320762"/>
    </source>
</evidence>